<evidence type="ECO:0000313" key="2">
    <source>
        <dbReference type="EMBL" id="RCX00495.1"/>
    </source>
</evidence>
<evidence type="ECO:0000259" key="1">
    <source>
        <dbReference type="Pfam" id="PF08845"/>
    </source>
</evidence>
<feature type="domain" description="Toxin SymE-like" evidence="1">
    <location>
        <begin position="16"/>
        <end position="58"/>
    </location>
</feature>
<dbReference type="Pfam" id="PF08845">
    <property type="entry name" value="SymE_toxin"/>
    <property type="match status" value="1"/>
</dbReference>
<organism evidence="2 3">
    <name type="scientific">Schleiferia thermophila</name>
    <dbReference type="NCBI Taxonomy" id="884107"/>
    <lineage>
        <taxon>Bacteria</taxon>
        <taxon>Pseudomonadati</taxon>
        <taxon>Bacteroidota</taxon>
        <taxon>Flavobacteriia</taxon>
        <taxon>Flavobacteriales</taxon>
        <taxon>Schleiferiaceae</taxon>
        <taxon>Schleiferia</taxon>
    </lineage>
</organism>
<accession>A0A368ZU39</accession>
<name>A0A368ZU39_9FLAO</name>
<protein>
    <submittedName>
        <fullName evidence="2">Type I toxin-antitoxin system toxin SymE</fullName>
    </submittedName>
</protein>
<dbReference type="EMBL" id="QPJS01000014">
    <property type="protein sequence ID" value="RCX00495.1"/>
    <property type="molecule type" value="Genomic_DNA"/>
</dbReference>
<sequence length="84" mass="9957">MSTKRRITLHSRYQERAYGAEKEVPWLNVSGLWLEKLGFHAGDKVEITMREKLLIIQPIEQVAEDQEDYKARFEEVERALKKLL</sequence>
<keyword evidence="3" id="KW-1185">Reference proteome</keyword>
<evidence type="ECO:0000313" key="3">
    <source>
        <dbReference type="Proteomes" id="UP000253517"/>
    </source>
</evidence>
<comment type="caution">
    <text evidence="2">The sequence shown here is derived from an EMBL/GenBank/DDBJ whole genome shotgun (WGS) entry which is preliminary data.</text>
</comment>
<reference evidence="2 3" key="1">
    <citation type="submission" date="2018-07" db="EMBL/GenBank/DDBJ databases">
        <title>Genomic Encyclopedia of Type Strains, Phase IV (KMG-IV): sequencing the most valuable type-strain genomes for metagenomic binning, comparative biology and taxonomic classification.</title>
        <authorList>
            <person name="Goeker M."/>
        </authorList>
    </citation>
    <scope>NUCLEOTIDE SEQUENCE [LARGE SCALE GENOMIC DNA]</scope>
    <source>
        <strain evidence="2 3">DSM 21410</strain>
    </source>
</reference>
<dbReference type="GO" id="GO:0016070">
    <property type="term" value="P:RNA metabolic process"/>
    <property type="evidence" value="ECO:0007669"/>
    <property type="project" value="InterPro"/>
</dbReference>
<dbReference type="RefSeq" id="WP_114366605.1">
    <property type="nucleotide sequence ID" value="NZ_BHZF01000009.1"/>
</dbReference>
<proteinExistence type="predicted"/>
<dbReference type="GO" id="GO:0005737">
    <property type="term" value="C:cytoplasm"/>
    <property type="evidence" value="ECO:0007669"/>
    <property type="project" value="InterPro"/>
</dbReference>
<dbReference type="Proteomes" id="UP000253517">
    <property type="component" value="Unassembled WGS sequence"/>
</dbReference>
<dbReference type="GO" id="GO:0016788">
    <property type="term" value="F:hydrolase activity, acting on ester bonds"/>
    <property type="evidence" value="ECO:0007669"/>
    <property type="project" value="InterPro"/>
</dbReference>
<dbReference type="GO" id="GO:0003723">
    <property type="term" value="F:RNA binding"/>
    <property type="evidence" value="ECO:0007669"/>
    <property type="project" value="InterPro"/>
</dbReference>
<dbReference type="AlphaFoldDB" id="A0A368ZU39"/>
<gene>
    <name evidence="2" type="ORF">DES35_1141</name>
</gene>
<dbReference type="InterPro" id="IPR014944">
    <property type="entry name" value="Toxin_SymE-like"/>
</dbReference>